<proteinExistence type="predicted"/>
<feature type="non-terminal residue" evidence="1">
    <location>
        <position position="1"/>
    </location>
</feature>
<dbReference type="Proteomes" id="UP000184147">
    <property type="component" value="Unassembled WGS sequence"/>
</dbReference>
<name>A0A1M5F4Z5_9FLAO</name>
<sequence>NPNVQVSYHLTPTDAQTGFNPIAPNQPFCNNDFDQQTIYIRVFDPLAPNCPTLTTLSLIVHPKPVAGVVADYALCDDNTDGIAVFNLNAVVTPQVLGSLPAGQHSVTYYTSQADALVPQNALTGTTAYASGSTTLWVRVENTATGCFDVISFALVVNPLPLLPPAGFFPQFEVCETTAPLGFESFNLTTQIASILNGQTGVQVTFYPTLANAQNNTNAIANPTAYTNTIAFNQTIGVALRNTTTGCRIVTTMDLVVNPRPTPNVPTTPYTVCDDNQDGISTFDLNTLTPGLLLGSTTAYTISYHLTQVDAQTPLNAISLTQPFSNNDPFVQIIWVRAEDPNTGCFSVVAVTLEVEPAPIAPLSLPALSLCDTNANTQDGCMPVNLAQQTAAVLALQPLSASNYTVTYYTNAADASASPVGVNPIVNTSNFTVCNTATLWVRVQQTATGCFAVGSFTVTINTPIVLTTPTLYALCDNDATPNNQFTSFDLVSFVGTVPGHTLAFYLDAGLTQPIANPSAFTNTIAANQTIYILATNTATGCRAVRTLTVRVLPVPTPRTDPPALAPLCDVTNPGDGLEVFDLTLNAAYILNGQANVSLHYYPSYADALADTNEILTPTAANVGANVWIRVESLLNIDSFNAPCFVLVEQALTVNPLPTLVQPVADYQECDDDTDNITTFNLTAWGEANLLTGNTPPLSNYSLSFYTDAALTQLIANPSSYQNTSTPQTLYVVAVNSTTGCRSVAGTFTILVNPKPQATSPDPYETCDTDGVNDGLFTVDLTQYLTTILTGQPDTDFSVSFHLTQSDAQNDANAIANTSAYQASTGTLWIRVENNLTGCARVVPFNFLIERLPEPVIVTDTNSNVICVDFITDQVVRPLTLEV</sequence>
<evidence type="ECO:0000313" key="2">
    <source>
        <dbReference type="Proteomes" id="UP000184147"/>
    </source>
</evidence>
<protein>
    <recommendedName>
        <fullName evidence="3">Gliding motility-associated C-terminal domain-containing protein</fullName>
    </recommendedName>
</protein>
<feature type="non-terminal residue" evidence="1">
    <location>
        <position position="881"/>
    </location>
</feature>
<evidence type="ECO:0008006" key="3">
    <source>
        <dbReference type="Google" id="ProtNLM"/>
    </source>
</evidence>
<dbReference type="EMBL" id="FQVQ01000029">
    <property type="protein sequence ID" value="SHF86231.1"/>
    <property type="molecule type" value="Genomic_DNA"/>
</dbReference>
<dbReference type="AlphaFoldDB" id="A0A1M5F4Z5"/>
<dbReference type="STRING" id="1124188.SAMN05444377_1291"/>
<keyword evidence="2" id="KW-1185">Reference proteome</keyword>
<gene>
    <name evidence="1" type="ORF">SAMN05444377_1291</name>
</gene>
<evidence type="ECO:0000313" key="1">
    <source>
        <dbReference type="EMBL" id="SHF86231.1"/>
    </source>
</evidence>
<organism evidence="1 2">
    <name type="scientific">Flavobacterium fontis</name>
    <dbReference type="NCBI Taxonomy" id="1124188"/>
    <lineage>
        <taxon>Bacteria</taxon>
        <taxon>Pseudomonadati</taxon>
        <taxon>Bacteroidota</taxon>
        <taxon>Flavobacteriia</taxon>
        <taxon>Flavobacteriales</taxon>
        <taxon>Flavobacteriaceae</taxon>
        <taxon>Flavobacterium</taxon>
    </lineage>
</organism>
<accession>A0A1M5F4Z5</accession>
<reference evidence="1 2" key="1">
    <citation type="submission" date="2016-11" db="EMBL/GenBank/DDBJ databases">
        <authorList>
            <person name="Jaros S."/>
            <person name="Januszkiewicz K."/>
            <person name="Wedrychowicz H."/>
        </authorList>
    </citation>
    <scope>NUCLEOTIDE SEQUENCE [LARGE SCALE GENOMIC DNA]</scope>
    <source>
        <strain evidence="1 2">DSM 25660</strain>
    </source>
</reference>